<keyword evidence="2" id="KW-1185">Reference proteome</keyword>
<reference evidence="1" key="1">
    <citation type="submission" date="2022-01" db="EMBL/GenBank/DDBJ databases">
        <authorList>
            <person name="King R."/>
        </authorList>
    </citation>
    <scope>NUCLEOTIDE SEQUENCE</scope>
</reference>
<accession>A0A9N9TU97</accession>
<dbReference type="AlphaFoldDB" id="A0A9N9TU97"/>
<dbReference type="EMBL" id="OU900099">
    <property type="protein sequence ID" value="CAG9862913.1"/>
    <property type="molecule type" value="Genomic_DNA"/>
</dbReference>
<name>A0A9N9TU97_PHYSR</name>
<proteinExistence type="predicted"/>
<protein>
    <submittedName>
        <fullName evidence="1">Uncharacterized protein</fullName>
    </submittedName>
</protein>
<evidence type="ECO:0000313" key="2">
    <source>
        <dbReference type="Proteomes" id="UP001153712"/>
    </source>
</evidence>
<sequence length="141" mass="16092">MERLSEASKKEAFIIKSIEANLVRGFQNVRLSSPSARCSTPAPVEEEATSLEKLDENSSYLNFCVFLKLSPLESKFRGTFKPKGFIGGHLVMERPRSNISIKNISAQMCYHSSIKYIKDKADSIRRKYMNNDKLNVRIIEK</sequence>
<organism evidence="1 2">
    <name type="scientific">Phyllotreta striolata</name>
    <name type="common">Striped flea beetle</name>
    <name type="synonym">Crioceris striolata</name>
    <dbReference type="NCBI Taxonomy" id="444603"/>
    <lineage>
        <taxon>Eukaryota</taxon>
        <taxon>Metazoa</taxon>
        <taxon>Ecdysozoa</taxon>
        <taxon>Arthropoda</taxon>
        <taxon>Hexapoda</taxon>
        <taxon>Insecta</taxon>
        <taxon>Pterygota</taxon>
        <taxon>Neoptera</taxon>
        <taxon>Endopterygota</taxon>
        <taxon>Coleoptera</taxon>
        <taxon>Polyphaga</taxon>
        <taxon>Cucujiformia</taxon>
        <taxon>Chrysomeloidea</taxon>
        <taxon>Chrysomelidae</taxon>
        <taxon>Galerucinae</taxon>
        <taxon>Alticini</taxon>
        <taxon>Phyllotreta</taxon>
    </lineage>
</organism>
<gene>
    <name evidence="1" type="ORF">PHYEVI_LOCUS9217</name>
</gene>
<evidence type="ECO:0000313" key="1">
    <source>
        <dbReference type="EMBL" id="CAG9862913.1"/>
    </source>
</evidence>
<dbReference type="Proteomes" id="UP001153712">
    <property type="component" value="Chromosome 6"/>
</dbReference>